<dbReference type="EMBL" id="BPUS01000003">
    <property type="protein sequence ID" value="GJH25204.1"/>
    <property type="molecule type" value="Genomic_DNA"/>
</dbReference>
<name>A0AA37I9R0_9BURK</name>
<reference evidence="2" key="1">
    <citation type="submission" date="2022-09" db="EMBL/GenBank/DDBJ databases">
        <title>Isolation and characterization of 3-chlorobenzoate degrading bacteria from soils in Shizuoka.</title>
        <authorList>
            <person name="Ifat A."/>
            <person name="Ogawa N."/>
            <person name="Kimbara K."/>
            <person name="Moriuchi R."/>
            <person name="Dohra H."/>
            <person name="Shintani M."/>
        </authorList>
    </citation>
    <scope>NUCLEOTIDE SEQUENCE</scope>
    <source>
        <strain evidence="2">19CS4-2</strain>
    </source>
</reference>
<gene>
    <name evidence="2" type="ORF">CBA19CS42_11830</name>
</gene>
<dbReference type="Proteomes" id="UP001055111">
    <property type="component" value="Unassembled WGS sequence"/>
</dbReference>
<proteinExistence type="predicted"/>
<accession>A0AA37I9R0</accession>
<feature type="compositionally biased region" description="Basic and acidic residues" evidence="1">
    <location>
        <begin position="52"/>
        <end position="63"/>
    </location>
</feature>
<organism evidence="2 3">
    <name type="scientific">Caballeronia novacaledonica</name>
    <dbReference type="NCBI Taxonomy" id="1544861"/>
    <lineage>
        <taxon>Bacteria</taxon>
        <taxon>Pseudomonadati</taxon>
        <taxon>Pseudomonadota</taxon>
        <taxon>Betaproteobacteria</taxon>
        <taxon>Burkholderiales</taxon>
        <taxon>Burkholderiaceae</taxon>
        <taxon>Caballeronia</taxon>
    </lineage>
</organism>
<evidence type="ECO:0000256" key="1">
    <source>
        <dbReference type="SAM" id="MobiDB-lite"/>
    </source>
</evidence>
<feature type="region of interest" description="Disordered" evidence="1">
    <location>
        <begin position="1"/>
        <end position="114"/>
    </location>
</feature>
<protein>
    <submittedName>
        <fullName evidence="2">Uncharacterized protein</fullName>
    </submittedName>
</protein>
<dbReference type="RefSeq" id="WP_238211747.1">
    <property type="nucleotide sequence ID" value="NZ_BPUS01000003.1"/>
</dbReference>
<evidence type="ECO:0000313" key="2">
    <source>
        <dbReference type="EMBL" id="GJH25204.1"/>
    </source>
</evidence>
<comment type="caution">
    <text evidence="2">The sequence shown here is derived from an EMBL/GenBank/DDBJ whole genome shotgun (WGS) entry which is preliminary data.</text>
</comment>
<evidence type="ECO:0000313" key="3">
    <source>
        <dbReference type="Proteomes" id="UP001055111"/>
    </source>
</evidence>
<sequence>MNPSSITIKIEFGQDGSGTTVKDISGGDAAPTPSSDAVMHTGLNSSIPFPDMKSRAAGAHEEIPTPFSGGAGFLEATSAPPTPDLNPAGLSGGSDEAPPPHPEEAQTAGKKGAK</sequence>
<dbReference type="AlphaFoldDB" id="A0AA37I9R0"/>